<dbReference type="RefSeq" id="WP_089385695.1">
    <property type="nucleotide sequence ID" value="NZ_FZNQ01000021.1"/>
</dbReference>
<keyword evidence="6" id="KW-1185">Reference proteome</keyword>
<evidence type="ECO:0000256" key="2">
    <source>
        <dbReference type="ARBA" id="ARBA00023002"/>
    </source>
</evidence>
<evidence type="ECO:0000313" key="5">
    <source>
        <dbReference type="EMBL" id="SNR60858.1"/>
    </source>
</evidence>
<proteinExistence type="inferred from homology"/>
<dbReference type="Proteomes" id="UP000198397">
    <property type="component" value="Unassembled WGS sequence"/>
</dbReference>
<dbReference type="AlphaFoldDB" id="A0A238XQK2"/>
<protein>
    <submittedName>
        <fullName evidence="5">D-xylose dehydrogenase (NADP)</fullName>
    </submittedName>
</protein>
<dbReference type="InterPro" id="IPR050984">
    <property type="entry name" value="Gfo/Idh/MocA_domain"/>
</dbReference>
<dbReference type="NCBIfam" id="NF041392">
    <property type="entry name" value="XylDh_Gfo6_Halo"/>
    <property type="match status" value="1"/>
</dbReference>
<dbReference type="PANTHER" id="PTHR22604:SF105">
    <property type="entry name" value="TRANS-1,2-DIHYDROBENZENE-1,2-DIOL DEHYDROGENASE"/>
    <property type="match status" value="1"/>
</dbReference>
<dbReference type="InterPro" id="IPR049838">
    <property type="entry name" value="XacA-like"/>
</dbReference>
<dbReference type="InterPro" id="IPR000683">
    <property type="entry name" value="Gfo/Idh/MocA-like_OxRdtase_N"/>
</dbReference>
<dbReference type="InterPro" id="IPR055170">
    <property type="entry name" value="GFO_IDH_MocA-like_dom"/>
</dbReference>
<gene>
    <name evidence="5" type="ORF">SAMN06264855_12113</name>
</gene>
<evidence type="ECO:0000313" key="6">
    <source>
        <dbReference type="Proteomes" id="UP000198397"/>
    </source>
</evidence>
<evidence type="ECO:0000259" key="4">
    <source>
        <dbReference type="Pfam" id="PF22725"/>
    </source>
</evidence>
<dbReference type="Gene3D" id="3.40.50.720">
    <property type="entry name" value="NAD(P)-binding Rossmann-like Domain"/>
    <property type="match status" value="1"/>
</dbReference>
<dbReference type="GO" id="GO:0000166">
    <property type="term" value="F:nucleotide binding"/>
    <property type="evidence" value="ECO:0007669"/>
    <property type="project" value="InterPro"/>
</dbReference>
<feature type="domain" description="GFO/IDH/MocA-like oxidoreductase" evidence="4">
    <location>
        <begin position="153"/>
        <end position="279"/>
    </location>
</feature>
<dbReference type="InterPro" id="IPR036291">
    <property type="entry name" value="NAD(P)-bd_dom_sf"/>
</dbReference>
<accession>A0A238XQK2</accession>
<name>A0A238XQK2_HALVU</name>
<keyword evidence="2" id="KW-0560">Oxidoreductase</keyword>
<reference evidence="5 6" key="1">
    <citation type="submission" date="2017-06" db="EMBL/GenBank/DDBJ databases">
        <authorList>
            <person name="Kim H.J."/>
            <person name="Triplett B.A."/>
        </authorList>
    </citation>
    <scope>NUCLEOTIDE SEQUENCE [LARGE SCALE GENOMIC DNA]</scope>
    <source>
        <strain evidence="5 6">DSM 8800</strain>
    </source>
</reference>
<comment type="similarity">
    <text evidence="1">Belongs to the Gfo/Idh/MocA family.</text>
</comment>
<sequence>MEIAAYFEDFTKRDWQSDPEGTLDVAVVGLGNWALNHALPAISEAAHCELTTVVTSNEHAGQEVAREYGIDHVLNYEEYSDGVANSVYDSVYVVTPNGTHLEYVQTAARNQKAVLCEKPLEATTSRAEELVGVCDRHDVPLMVAYRMQVDPAVRRARELIRDGLIGDPVHVYGNNSVQLLEDFPDADQWRLNPDLVGYGVSVSDIGIYPVNTTRFLLERDPRFVQASAVSPTDVFQDVPDERCSFLVEFEDGIQSAFTSSQNAYSESHLTVVGTKGTVELSPAFHLETELTIQRGGTETSTSFEWINEMVEEFEYFADHVLSGRSIGPDGRHGLVDMYTLEAIYDSIEQGRRVEI</sequence>
<dbReference type="SUPFAM" id="SSF55347">
    <property type="entry name" value="Glyceraldehyde-3-phosphate dehydrogenase-like, C-terminal domain"/>
    <property type="match status" value="1"/>
</dbReference>
<dbReference type="SUPFAM" id="SSF51735">
    <property type="entry name" value="NAD(P)-binding Rossmann-fold domains"/>
    <property type="match status" value="1"/>
</dbReference>
<evidence type="ECO:0000256" key="1">
    <source>
        <dbReference type="ARBA" id="ARBA00010928"/>
    </source>
</evidence>
<dbReference type="Gene3D" id="3.30.360.10">
    <property type="entry name" value="Dihydrodipicolinate Reductase, domain 2"/>
    <property type="match status" value="1"/>
</dbReference>
<dbReference type="EMBL" id="FZNQ01000021">
    <property type="protein sequence ID" value="SNR60858.1"/>
    <property type="molecule type" value="Genomic_DNA"/>
</dbReference>
<dbReference type="GO" id="GO:0016491">
    <property type="term" value="F:oxidoreductase activity"/>
    <property type="evidence" value="ECO:0007669"/>
    <property type="project" value="UniProtKB-KW"/>
</dbReference>
<evidence type="ECO:0000259" key="3">
    <source>
        <dbReference type="Pfam" id="PF01408"/>
    </source>
</evidence>
<dbReference type="Pfam" id="PF01408">
    <property type="entry name" value="GFO_IDH_MocA"/>
    <property type="match status" value="1"/>
</dbReference>
<dbReference type="PANTHER" id="PTHR22604">
    <property type="entry name" value="OXIDOREDUCTASES"/>
    <property type="match status" value="1"/>
</dbReference>
<dbReference type="Pfam" id="PF22725">
    <property type="entry name" value="GFO_IDH_MocA_C3"/>
    <property type="match status" value="1"/>
</dbReference>
<dbReference type="OrthoDB" id="195534at2157"/>
<feature type="domain" description="Gfo/Idh/MocA-like oxidoreductase N-terminal" evidence="3">
    <location>
        <begin position="24"/>
        <end position="145"/>
    </location>
</feature>
<organism evidence="5 6">
    <name type="scientific">Halorubrum vacuolatum</name>
    <name type="common">Natronobacterium vacuolatum</name>
    <dbReference type="NCBI Taxonomy" id="63740"/>
    <lineage>
        <taxon>Archaea</taxon>
        <taxon>Methanobacteriati</taxon>
        <taxon>Methanobacteriota</taxon>
        <taxon>Stenosarchaea group</taxon>
        <taxon>Halobacteria</taxon>
        <taxon>Halobacteriales</taxon>
        <taxon>Haloferacaceae</taxon>
        <taxon>Halorubrum</taxon>
    </lineage>
</organism>